<organism evidence="2 3">
    <name type="scientific">Shimia haliotis</name>
    <dbReference type="NCBI Taxonomy" id="1280847"/>
    <lineage>
        <taxon>Bacteria</taxon>
        <taxon>Pseudomonadati</taxon>
        <taxon>Pseudomonadota</taxon>
        <taxon>Alphaproteobacteria</taxon>
        <taxon>Rhodobacterales</taxon>
        <taxon>Roseobacteraceae</taxon>
    </lineage>
</organism>
<evidence type="ECO:0000313" key="2">
    <source>
        <dbReference type="EMBL" id="SFK59777.1"/>
    </source>
</evidence>
<protein>
    <recommendedName>
        <fullName evidence="4">Holin-X, holin superfamily III</fullName>
    </recommendedName>
</protein>
<evidence type="ECO:0008006" key="4">
    <source>
        <dbReference type="Google" id="ProtNLM"/>
    </source>
</evidence>
<keyword evidence="1" id="KW-1133">Transmembrane helix</keyword>
<accession>A0A1I4AUZ3</accession>
<keyword evidence="1" id="KW-0472">Membrane</keyword>
<sequence length="154" mass="15815">MSNRISRNISIILRSERLIAQRHMAVFRKQTGLVAAALVAAGVGLVMLNVAGFLALSEVMSGASAALIVALVNLVLAIGLVLTAGNASVGEEVDAVAEVRDMALEDLEAEVRAAANEAKTATDAIRNMAKNPLGAITPGLASALAKAIVKTSKK</sequence>
<evidence type="ECO:0000313" key="3">
    <source>
        <dbReference type="Proteomes" id="UP000198851"/>
    </source>
</evidence>
<feature type="transmembrane region" description="Helical" evidence="1">
    <location>
        <begin position="32"/>
        <end position="56"/>
    </location>
</feature>
<gene>
    <name evidence="2" type="ORF">SAMN04488036_101592</name>
</gene>
<reference evidence="3" key="1">
    <citation type="submission" date="2016-10" db="EMBL/GenBank/DDBJ databases">
        <authorList>
            <person name="Varghese N."/>
            <person name="Submissions S."/>
        </authorList>
    </citation>
    <scope>NUCLEOTIDE SEQUENCE [LARGE SCALE GENOMIC DNA]</scope>
    <source>
        <strain evidence="3">DSM 28453</strain>
    </source>
</reference>
<dbReference type="RefSeq" id="WP_093320028.1">
    <property type="nucleotide sequence ID" value="NZ_FOSZ01000001.1"/>
</dbReference>
<dbReference type="AlphaFoldDB" id="A0A1I4AUZ3"/>
<dbReference type="Proteomes" id="UP000198851">
    <property type="component" value="Unassembled WGS sequence"/>
</dbReference>
<evidence type="ECO:0000256" key="1">
    <source>
        <dbReference type="SAM" id="Phobius"/>
    </source>
</evidence>
<keyword evidence="1" id="KW-0812">Transmembrane</keyword>
<dbReference type="EMBL" id="FOSZ01000001">
    <property type="protein sequence ID" value="SFK59777.1"/>
    <property type="molecule type" value="Genomic_DNA"/>
</dbReference>
<feature type="transmembrane region" description="Helical" evidence="1">
    <location>
        <begin position="62"/>
        <end position="82"/>
    </location>
</feature>
<proteinExistence type="predicted"/>
<dbReference type="OrthoDB" id="7677160at2"/>
<dbReference type="STRING" id="1280847.SAMN04488036_101592"/>
<keyword evidence="3" id="KW-1185">Reference proteome</keyword>
<name>A0A1I4AUZ3_9RHOB</name>